<proteinExistence type="inferred from homology"/>
<dbReference type="PRINTS" id="PR01333">
    <property type="entry name" value="2POREKCHANEL"/>
</dbReference>
<dbReference type="InParanoid" id="A7SQQ0"/>
<dbReference type="GO" id="GO:0015271">
    <property type="term" value="F:outward rectifier potassium channel activity"/>
    <property type="evidence" value="ECO:0000318"/>
    <property type="project" value="GO_Central"/>
</dbReference>
<keyword evidence="4 10" id="KW-1133">Transmembrane helix</keyword>
<sequence>MHQLVKKLLIRSTVLIVYSILSAWLFYELEKQPISNAQTADNMIKSIKLELKTKYNMSENATNRFVESVVQAESVRRRHDWTFARSLFFVCVSLSTIGYGNITPKRAATQVIFIFFCTLGLPIMMLALKTAGEIIAIGLQSVVTYTEKRVFKSNDITAKSLKIKTLVLSMVTSFTTIGIFAVVQSYIEDWTVIESLYAWGVTFTTIGFGDYIPYLSMEAAIELHHGKYAPITSTILTAATLFPSLFLLSLVSCMLTSILEVVEVLKPKERLTESCRRITTWRSRRSTEHRNTGNQDDSDRSVALITT</sequence>
<dbReference type="SUPFAM" id="SSF81324">
    <property type="entry name" value="Voltage-gated potassium channels"/>
    <property type="match status" value="2"/>
</dbReference>
<evidence type="ECO:0000313" key="13">
    <source>
        <dbReference type="Proteomes" id="UP000001593"/>
    </source>
</evidence>
<evidence type="ECO:0000256" key="1">
    <source>
        <dbReference type="ARBA" id="ARBA00004141"/>
    </source>
</evidence>
<dbReference type="EMBL" id="DS469749">
    <property type="protein sequence ID" value="EDO33949.1"/>
    <property type="molecule type" value="Genomic_DNA"/>
</dbReference>
<feature type="transmembrane region" description="Helical" evidence="10">
    <location>
        <begin position="163"/>
        <end position="184"/>
    </location>
</feature>
<dbReference type="eggNOG" id="KOG4404">
    <property type="taxonomic scope" value="Eukaryota"/>
</dbReference>
<feature type="domain" description="Potassium channel" evidence="11">
    <location>
        <begin position="78"/>
        <end position="135"/>
    </location>
</feature>
<reference evidence="12 13" key="1">
    <citation type="journal article" date="2007" name="Science">
        <title>Sea anemone genome reveals ancestral eumetazoan gene repertoire and genomic organization.</title>
        <authorList>
            <person name="Putnam N.H."/>
            <person name="Srivastava M."/>
            <person name="Hellsten U."/>
            <person name="Dirks B."/>
            <person name="Chapman J."/>
            <person name="Salamov A."/>
            <person name="Terry A."/>
            <person name="Shapiro H."/>
            <person name="Lindquist E."/>
            <person name="Kapitonov V.V."/>
            <person name="Jurka J."/>
            <person name="Genikhovich G."/>
            <person name="Grigoriev I.V."/>
            <person name="Lucas S.M."/>
            <person name="Steele R.E."/>
            <person name="Finnerty J.R."/>
            <person name="Technau U."/>
            <person name="Martindale M.Q."/>
            <person name="Rokhsar D.S."/>
        </authorList>
    </citation>
    <scope>NUCLEOTIDE SEQUENCE [LARGE SCALE GENOMIC DNA]</scope>
    <source>
        <strain evidence="13">CH2 X CH6</strain>
    </source>
</reference>
<name>A7SQQ0_NEMVE</name>
<evidence type="ECO:0000256" key="7">
    <source>
        <dbReference type="ARBA" id="ARBA00023303"/>
    </source>
</evidence>
<dbReference type="GO" id="GO:0071805">
    <property type="term" value="P:potassium ion transmembrane transport"/>
    <property type="evidence" value="ECO:0000318"/>
    <property type="project" value="GO_Central"/>
</dbReference>
<keyword evidence="7 8" id="KW-0407">Ion channel</keyword>
<evidence type="ECO:0000256" key="8">
    <source>
        <dbReference type="RuleBase" id="RU003857"/>
    </source>
</evidence>
<evidence type="ECO:0000256" key="2">
    <source>
        <dbReference type="ARBA" id="ARBA00022448"/>
    </source>
</evidence>
<dbReference type="Pfam" id="PF07885">
    <property type="entry name" value="Ion_trans_2"/>
    <property type="match status" value="2"/>
</dbReference>
<feature type="transmembrane region" description="Helical" evidence="10">
    <location>
        <begin position="107"/>
        <end position="128"/>
    </location>
</feature>
<gene>
    <name evidence="12" type="ORF">NEMVEDRAFT_v1g246802</name>
</gene>
<dbReference type="PhylomeDB" id="A7SQQ0"/>
<organism evidence="12 13">
    <name type="scientific">Nematostella vectensis</name>
    <name type="common">Starlet sea anemone</name>
    <dbReference type="NCBI Taxonomy" id="45351"/>
    <lineage>
        <taxon>Eukaryota</taxon>
        <taxon>Metazoa</taxon>
        <taxon>Cnidaria</taxon>
        <taxon>Anthozoa</taxon>
        <taxon>Hexacorallia</taxon>
        <taxon>Actiniaria</taxon>
        <taxon>Edwardsiidae</taxon>
        <taxon>Nematostella</taxon>
    </lineage>
</organism>
<evidence type="ECO:0000256" key="4">
    <source>
        <dbReference type="ARBA" id="ARBA00022989"/>
    </source>
</evidence>
<keyword evidence="5 8" id="KW-0406">Ion transport</keyword>
<keyword evidence="6 10" id="KW-0472">Membrane</keyword>
<protein>
    <recommendedName>
        <fullName evidence="11">Potassium channel domain-containing protein</fullName>
    </recommendedName>
</protein>
<feature type="domain" description="Potassium channel" evidence="11">
    <location>
        <begin position="168"/>
        <end position="214"/>
    </location>
</feature>
<dbReference type="PANTHER" id="PTHR11003:SF345">
    <property type="entry name" value="TWIK FAMILY OF POTASSIUM CHANNELS PROTEIN 18"/>
    <property type="match status" value="1"/>
</dbReference>
<accession>A7SQQ0</accession>
<dbReference type="FunFam" id="1.10.287.70:FF:000408">
    <property type="entry name" value="Predicted protein"/>
    <property type="match status" value="1"/>
</dbReference>
<dbReference type="AlphaFoldDB" id="A7SQQ0"/>
<comment type="subcellular location">
    <subcellularLocation>
        <location evidence="1">Membrane</location>
        <topology evidence="1">Multi-pass membrane protein</topology>
    </subcellularLocation>
</comment>
<evidence type="ECO:0000256" key="6">
    <source>
        <dbReference type="ARBA" id="ARBA00023136"/>
    </source>
</evidence>
<keyword evidence="13" id="KW-1185">Reference proteome</keyword>
<dbReference type="OrthoDB" id="297496at2759"/>
<dbReference type="InterPro" id="IPR003280">
    <property type="entry name" value="2pore_dom_K_chnl"/>
</dbReference>
<dbReference type="HOGENOM" id="CLU_022504_2_0_1"/>
<feature type="region of interest" description="Disordered" evidence="9">
    <location>
        <begin position="283"/>
        <end position="307"/>
    </location>
</feature>
<dbReference type="GO" id="GO:0022841">
    <property type="term" value="F:potassium ion leak channel activity"/>
    <property type="evidence" value="ECO:0000318"/>
    <property type="project" value="GO_Central"/>
</dbReference>
<feature type="transmembrane region" description="Helical" evidence="10">
    <location>
        <begin position="235"/>
        <end position="259"/>
    </location>
</feature>
<dbReference type="GO" id="GO:0005886">
    <property type="term" value="C:plasma membrane"/>
    <property type="evidence" value="ECO:0000318"/>
    <property type="project" value="GO_Central"/>
</dbReference>
<dbReference type="Proteomes" id="UP000001593">
    <property type="component" value="Unassembled WGS sequence"/>
</dbReference>
<evidence type="ECO:0000259" key="11">
    <source>
        <dbReference type="Pfam" id="PF07885"/>
    </source>
</evidence>
<comment type="similarity">
    <text evidence="8">Belongs to the two pore domain potassium channel (TC 1.A.1.8) family.</text>
</comment>
<dbReference type="Gene3D" id="1.10.287.70">
    <property type="match status" value="1"/>
</dbReference>
<evidence type="ECO:0000256" key="3">
    <source>
        <dbReference type="ARBA" id="ARBA00022692"/>
    </source>
</evidence>
<evidence type="ECO:0000313" key="12">
    <source>
        <dbReference type="EMBL" id="EDO33949.1"/>
    </source>
</evidence>
<feature type="transmembrane region" description="Helical" evidence="10">
    <location>
        <begin position="196"/>
        <end position="214"/>
    </location>
</feature>
<dbReference type="OMA" id="WIFTLIE"/>
<evidence type="ECO:0000256" key="10">
    <source>
        <dbReference type="SAM" id="Phobius"/>
    </source>
</evidence>
<feature type="transmembrane region" description="Helical" evidence="10">
    <location>
        <begin position="83"/>
        <end position="100"/>
    </location>
</feature>
<evidence type="ECO:0000256" key="5">
    <source>
        <dbReference type="ARBA" id="ARBA00023065"/>
    </source>
</evidence>
<dbReference type="PANTHER" id="PTHR11003">
    <property type="entry name" value="POTASSIUM CHANNEL, SUBFAMILY K"/>
    <property type="match status" value="1"/>
</dbReference>
<evidence type="ECO:0000256" key="9">
    <source>
        <dbReference type="SAM" id="MobiDB-lite"/>
    </source>
</evidence>
<feature type="transmembrane region" description="Helical" evidence="10">
    <location>
        <begin position="9"/>
        <end position="27"/>
    </location>
</feature>
<dbReference type="InterPro" id="IPR013099">
    <property type="entry name" value="K_chnl_dom"/>
</dbReference>
<keyword evidence="3 8" id="KW-0812">Transmembrane</keyword>
<keyword evidence="2 8" id="KW-0813">Transport</keyword>